<gene>
    <name evidence="7" type="primary">Ccl28</name>
    <name evidence="7" type="ORF">ORISOL_R16032</name>
</gene>
<dbReference type="GO" id="GO:0008009">
    <property type="term" value="F:chemokine activity"/>
    <property type="evidence" value="ECO:0007669"/>
    <property type="project" value="InterPro"/>
</dbReference>
<dbReference type="Pfam" id="PF00048">
    <property type="entry name" value="IL8"/>
    <property type="match status" value="1"/>
</dbReference>
<feature type="domain" description="Chemokine interleukin-8-like" evidence="6">
    <location>
        <begin position="19"/>
        <end position="80"/>
    </location>
</feature>
<feature type="compositionally biased region" description="Basic residues" evidence="5">
    <location>
        <begin position="85"/>
        <end position="99"/>
    </location>
</feature>
<protein>
    <recommendedName>
        <fullName evidence="4">C-C motif chemokine</fullName>
    </recommendedName>
</protein>
<feature type="non-terminal residue" evidence="7">
    <location>
        <position position="107"/>
    </location>
</feature>
<dbReference type="Proteomes" id="UP000571324">
    <property type="component" value="Unassembled WGS sequence"/>
</dbReference>
<reference evidence="7 8" key="1">
    <citation type="submission" date="2019-09" db="EMBL/GenBank/DDBJ databases">
        <title>Bird 10,000 Genomes (B10K) Project - Family phase.</title>
        <authorList>
            <person name="Zhang G."/>
        </authorList>
    </citation>
    <scope>NUCLEOTIDE SEQUENCE [LARGE SCALE GENOMIC DNA]</scope>
    <source>
        <strain evidence="7">B10K-DU-029-52</strain>
    </source>
</reference>
<evidence type="ECO:0000313" key="7">
    <source>
        <dbReference type="EMBL" id="NWV29378.1"/>
    </source>
</evidence>
<keyword evidence="4" id="KW-0964">Secreted</keyword>
<dbReference type="OrthoDB" id="8905061at2759"/>
<dbReference type="InterPro" id="IPR001811">
    <property type="entry name" value="Chemokine_IL8-like_dom"/>
</dbReference>
<organism evidence="7 8">
    <name type="scientific">Origma solitaria</name>
    <dbReference type="NCBI Taxonomy" id="720586"/>
    <lineage>
        <taxon>Eukaryota</taxon>
        <taxon>Metazoa</taxon>
        <taxon>Chordata</taxon>
        <taxon>Craniata</taxon>
        <taxon>Vertebrata</taxon>
        <taxon>Euteleostomi</taxon>
        <taxon>Archelosauria</taxon>
        <taxon>Archosauria</taxon>
        <taxon>Dinosauria</taxon>
        <taxon>Saurischia</taxon>
        <taxon>Theropoda</taxon>
        <taxon>Coelurosauria</taxon>
        <taxon>Aves</taxon>
        <taxon>Neognathae</taxon>
        <taxon>Neoaves</taxon>
        <taxon>Telluraves</taxon>
        <taxon>Australaves</taxon>
        <taxon>Passeriformes</taxon>
        <taxon>Meliphagoidea</taxon>
        <taxon>Acanthizidae</taxon>
        <taxon>Origma</taxon>
    </lineage>
</organism>
<feature type="region of interest" description="Disordered" evidence="5">
    <location>
        <begin position="85"/>
        <end position="107"/>
    </location>
</feature>
<name>A0A7K6DTP5_9PASS</name>
<feature type="signal peptide" evidence="4">
    <location>
        <begin position="1"/>
        <end position="21"/>
    </location>
</feature>
<dbReference type="SUPFAM" id="SSF54117">
    <property type="entry name" value="Interleukin 8-like chemokines"/>
    <property type="match status" value="1"/>
</dbReference>
<dbReference type="Gene3D" id="2.40.50.40">
    <property type="match status" value="1"/>
</dbReference>
<evidence type="ECO:0000313" key="8">
    <source>
        <dbReference type="Proteomes" id="UP000571324"/>
    </source>
</evidence>
<evidence type="ECO:0000256" key="4">
    <source>
        <dbReference type="RuleBase" id="RU361150"/>
    </source>
</evidence>
<keyword evidence="8" id="KW-1185">Reference proteome</keyword>
<dbReference type="GO" id="GO:0006955">
    <property type="term" value="P:immune response"/>
    <property type="evidence" value="ECO:0007669"/>
    <property type="project" value="InterPro"/>
</dbReference>
<sequence length="107" mass="12698">ISVLFPTLLLLFLALFPGAFDCCTKISKEIPRRILRRVNRFEIQEADGPCHLEAVILYVRGKKLCVNPWIREVRKLMKKIKHKIHKSKPHVRKQRRVRITKKEEENS</sequence>
<feature type="chain" id="PRO_5029930536" description="C-C motif chemokine" evidence="4">
    <location>
        <begin position="22"/>
        <end position="107"/>
    </location>
</feature>
<dbReference type="AlphaFoldDB" id="A0A7K6DTP5"/>
<keyword evidence="4" id="KW-0145">Chemotaxis</keyword>
<evidence type="ECO:0000259" key="6">
    <source>
        <dbReference type="SMART" id="SM00199"/>
    </source>
</evidence>
<dbReference type="EMBL" id="VZRL01006653">
    <property type="protein sequence ID" value="NWV29378.1"/>
    <property type="molecule type" value="Genomic_DNA"/>
</dbReference>
<dbReference type="GO" id="GO:0005615">
    <property type="term" value="C:extracellular space"/>
    <property type="evidence" value="ECO:0007669"/>
    <property type="project" value="UniProtKB-KW"/>
</dbReference>
<comment type="caution">
    <text evidence="7">The sequence shown here is derived from an EMBL/GenBank/DDBJ whole genome shotgun (WGS) entry which is preliminary data.</text>
</comment>
<dbReference type="SMART" id="SM00199">
    <property type="entry name" value="SCY"/>
    <property type="match status" value="1"/>
</dbReference>
<keyword evidence="4" id="KW-0732">Signal</keyword>
<evidence type="ECO:0000256" key="3">
    <source>
        <dbReference type="ARBA" id="ARBA00023157"/>
    </source>
</evidence>
<comment type="similarity">
    <text evidence="1 4">Belongs to the intercrine beta (chemokine CC) family.</text>
</comment>
<keyword evidence="2 4" id="KW-0202">Cytokine</keyword>
<evidence type="ECO:0000256" key="1">
    <source>
        <dbReference type="ARBA" id="ARBA00010868"/>
    </source>
</evidence>
<proteinExistence type="inferred from homology"/>
<dbReference type="PROSITE" id="PS00472">
    <property type="entry name" value="SMALL_CYTOKINES_CC"/>
    <property type="match status" value="1"/>
</dbReference>
<feature type="non-terminal residue" evidence="7">
    <location>
        <position position="1"/>
    </location>
</feature>
<accession>A0A7K6DTP5</accession>
<comment type="subcellular location">
    <subcellularLocation>
        <location evidence="4">Secreted</location>
    </subcellularLocation>
</comment>
<evidence type="ECO:0000256" key="5">
    <source>
        <dbReference type="SAM" id="MobiDB-lite"/>
    </source>
</evidence>
<dbReference type="InterPro" id="IPR036048">
    <property type="entry name" value="Interleukin_8-like_sf"/>
</dbReference>
<keyword evidence="3" id="KW-1015">Disulfide bond</keyword>
<evidence type="ECO:0000256" key="2">
    <source>
        <dbReference type="ARBA" id="ARBA00022514"/>
    </source>
</evidence>
<dbReference type="InterPro" id="IPR000827">
    <property type="entry name" value="Chemokine_CC_CS"/>
</dbReference>